<protein>
    <recommendedName>
        <fullName evidence="3">TIGR02647 family protein</fullName>
    </recommendedName>
</protein>
<name>A0A1A8XL41_9PROT</name>
<evidence type="ECO:0008006" key="3">
    <source>
        <dbReference type="Google" id="ProtNLM"/>
    </source>
</evidence>
<evidence type="ECO:0000313" key="1">
    <source>
        <dbReference type="EMBL" id="SBT05865.1"/>
    </source>
</evidence>
<sequence>MPFTPDLVDELNTLLHFDLASPQQGIKIHKTANPAVIAATRRLHTKGLLTQVDGGYLTSLGRDGAEHAQAALTILSPIASPDH</sequence>
<dbReference type="InterPro" id="IPR013468">
    <property type="entry name" value="CHP02647"/>
</dbReference>
<dbReference type="STRING" id="1860102.ACCAA_270103"/>
<accession>A0A1A8XL41</accession>
<gene>
    <name evidence="1" type="ORF">ACCAA_270103</name>
</gene>
<dbReference type="EMBL" id="FLQX01000102">
    <property type="protein sequence ID" value="SBT05865.1"/>
    <property type="molecule type" value="Genomic_DNA"/>
</dbReference>
<organism evidence="1 2">
    <name type="scientific">Candidatus Accumulibacter aalborgensis</name>
    <dbReference type="NCBI Taxonomy" id="1860102"/>
    <lineage>
        <taxon>Bacteria</taxon>
        <taxon>Pseudomonadati</taxon>
        <taxon>Pseudomonadota</taxon>
        <taxon>Betaproteobacteria</taxon>
        <taxon>Candidatus Accumulibacter</taxon>
    </lineage>
</organism>
<dbReference type="NCBIfam" id="TIGR02647">
    <property type="entry name" value="DNA"/>
    <property type="match status" value="1"/>
</dbReference>
<dbReference type="AlphaFoldDB" id="A0A1A8XL41"/>
<keyword evidence="2" id="KW-1185">Reference proteome</keyword>
<evidence type="ECO:0000313" key="2">
    <source>
        <dbReference type="Proteomes" id="UP000199169"/>
    </source>
</evidence>
<proteinExistence type="predicted"/>
<dbReference type="Proteomes" id="UP000199169">
    <property type="component" value="Unassembled WGS sequence"/>
</dbReference>
<dbReference type="RefSeq" id="WP_186406818.1">
    <property type="nucleotide sequence ID" value="NZ_FLQX01000102.1"/>
</dbReference>
<dbReference type="Pfam" id="PF18918">
    <property type="entry name" value="DUF5669"/>
    <property type="match status" value="1"/>
</dbReference>
<reference evidence="2" key="1">
    <citation type="submission" date="2016-06" db="EMBL/GenBank/DDBJ databases">
        <authorList>
            <person name="McIlroy S.J."/>
            <person name="Karst S.M."/>
            <person name="Albertsen M."/>
        </authorList>
    </citation>
    <scope>NUCLEOTIDE SEQUENCE [LARGE SCALE GENOMIC DNA]</scope>
</reference>